<organism evidence="2 3">
    <name type="scientific">Dimorphilus gyrociliatus</name>
    <dbReference type="NCBI Taxonomy" id="2664684"/>
    <lineage>
        <taxon>Eukaryota</taxon>
        <taxon>Metazoa</taxon>
        <taxon>Spiralia</taxon>
        <taxon>Lophotrochozoa</taxon>
        <taxon>Annelida</taxon>
        <taxon>Polychaeta</taxon>
        <taxon>Polychaeta incertae sedis</taxon>
        <taxon>Dinophilidae</taxon>
        <taxon>Dimorphilus</taxon>
    </lineage>
</organism>
<evidence type="ECO:0000313" key="3">
    <source>
        <dbReference type="Proteomes" id="UP000549394"/>
    </source>
</evidence>
<evidence type="ECO:0000313" key="2">
    <source>
        <dbReference type="EMBL" id="CAD5115148.1"/>
    </source>
</evidence>
<comment type="caution">
    <text evidence="2">The sequence shown here is derived from an EMBL/GenBank/DDBJ whole genome shotgun (WGS) entry which is preliminary data.</text>
</comment>
<dbReference type="Pfam" id="PF00024">
    <property type="entry name" value="PAN_1"/>
    <property type="match status" value="1"/>
</dbReference>
<evidence type="ECO:0000259" key="1">
    <source>
        <dbReference type="Pfam" id="PF00024"/>
    </source>
</evidence>
<keyword evidence="3" id="KW-1185">Reference proteome</keyword>
<dbReference type="AlphaFoldDB" id="A0A7I8VFL0"/>
<name>A0A7I8VFL0_9ANNE</name>
<reference evidence="2 3" key="1">
    <citation type="submission" date="2020-08" db="EMBL/GenBank/DDBJ databases">
        <authorList>
            <person name="Hejnol A."/>
        </authorList>
    </citation>
    <scope>NUCLEOTIDE SEQUENCE [LARGE SCALE GENOMIC DNA]</scope>
</reference>
<feature type="domain" description="Apple" evidence="1">
    <location>
        <begin position="576"/>
        <end position="624"/>
    </location>
</feature>
<protein>
    <submittedName>
        <fullName evidence="2">DgyrCDS4152</fullName>
    </submittedName>
</protein>
<dbReference type="EMBL" id="CAJFCJ010000006">
    <property type="protein sequence ID" value="CAD5115148.1"/>
    <property type="molecule type" value="Genomic_DNA"/>
</dbReference>
<gene>
    <name evidence="2" type="ORF">DGYR_LOCUS3920</name>
</gene>
<sequence>MKYDSFNDCIENCLSKSKCSGATFWDDKCYFYKKVNLNENSGLKRTGYAYSFYIRTRKIKCENPEHEKIKGKYCAQYFFLNQGCTFSNFESAYEQYSYHWKNNPIEDIEAHVESIKQSTFCKKRISSGRINVAPLAKIHLSGNITSSLLHPYHMIDDVLINNEACLNDTINIITHYLFIRVQSVTIHGANGYSLPQVEIALIDETETLMELAKENDISYGKPQMNLQNGLPNSAATGTWTSPYFGNDGNFNSYITVIPEQYLTVHLVYVYVIRSFSLLFYNVEYSILISTEVYGSGNKHFCIDGAVLEQSSVYQIKEFFCKNYMEGEYFDLISSKQFRIYELEIYGSRKESSEIIKWDLLDYFTLSSQTDNDIIYNNPIKAFDGKYQNELKDDNFKSCSRVPFSTISRYKWYAVRMKNIYLIEGCILNFGSTEGVPDEFDVSTTNETLDTLTWPSVSRTICKYIKPEMPYQIFWHITCSTLAYANYLVVTDRGSLQTNLTLCELTPFGAESNPTTGKLLNTYEKYSPSHFGPVLNQTIFQFHNANEEILKYFSITFNVDHYRVAKVELHGMRYAFRRTKFRNVESKVFVLTTSFSKCSNECLRIENCNTFAYNSVKRECTLSSELYSYKKPNENNPIMLSYFPL</sequence>
<proteinExistence type="predicted"/>
<dbReference type="Proteomes" id="UP000549394">
    <property type="component" value="Unassembled WGS sequence"/>
</dbReference>
<accession>A0A7I8VFL0</accession>
<dbReference type="InterPro" id="IPR003609">
    <property type="entry name" value="Pan_app"/>
</dbReference>